<gene>
    <name evidence="1" type="ORF">PoMZ_07226</name>
</gene>
<accession>A0A4P7NEK6</accession>
<sequence>MAIAEHTEPYISNMCKWDVKYDAKTNERKALVVKDCGDK</sequence>
<organism evidence="1 2">
    <name type="scientific">Pyricularia oryzae</name>
    <name type="common">Rice blast fungus</name>
    <name type="synonym">Magnaporthe oryzae</name>
    <dbReference type="NCBI Taxonomy" id="318829"/>
    <lineage>
        <taxon>Eukaryota</taxon>
        <taxon>Fungi</taxon>
        <taxon>Dikarya</taxon>
        <taxon>Ascomycota</taxon>
        <taxon>Pezizomycotina</taxon>
        <taxon>Sordariomycetes</taxon>
        <taxon>Sordariomycetidae</taxon>
        <taxon>Magnaporthales</taxon>
        <taxon>Pyriculariaceae</taxon>
        <taxon>Pyricularia</taxon>
    </lineage>
</organism>
<dbReference type="Proteomes" id="UP000294847">
    <property type="component" value="Chromosome 4"/>
</dbReference>
<proteinExistence type="predicted"/>
<dbReference type="EMBL" id="CP034207">
    <property type="protein sequence ID" value="QBZ60287.1"/>
    <property type="molecule type" value="Genomic_DNA"/>
</dbReference>
<evidence type="ECO:0000313" key="2">
    <source>
        <dbReference type="Proteomes" id="UP000294847"/>
    </source>
</evidence>
<name>A0A4P7NEK6_PYROR</name>
<dbReference type="AlphaFoldDB" id="A0A4P7NEK6"/>
<evidence type="ECO:0000313" key="1">
    <source>
        <dbReference type="EMBL" id="QBZ60287.1"/>
    </source>
</evidence>
<protein>
    <submittedName>
        <fullName evidence="1">Uncharacterized protein</fullName>
    </submittedName>
</protein>
<reference evidence="1 2" key="1">
    <citation type="journal article" date="2019" name="Mol. Biol. Evol.">
        <title>Blast fungal genomes show frequent chromosomal changes, gene gains and losses, and effector gene turnover.</title>
        <authorList>
            <person name="Gomez Luciano L.B."/>
            <person name="Jason Tsai I."/>
            <person name="Chuma I."/>
            <person name="Tosa Y."/>
            <person name="Chen Y.H."/>
            <person name="Li J.Y."/>
            <person name="Li M.Y."/>
            <person name="Jade Lu M.Y."/>
            <person name="Nakayashiki H."/>
            <person name="Li W.H."/>
        </authorList>
    </citation>
    <scope>NUCLEOTIDE SEQUENCE [LARGE SCALE GENOMIC DNA]</scope>
    <source>
        <strain evidence="1">MZ5-1-6</strain>
    </source>
</reference>